<evidence type="ECO:0000313" key="1">
    <source>
        <dbReference type="EMBL" id="HGZ44074.1"/>
    </source>
</evidence>
<proteinExistence type="predicted"/>
<name>A0A832I5Q3_UNCEI</name>
<sequence>MHGGRVTIERFESAVLKGNRAGDPHVRRVPVYLPPSYDAAPERRYPVLFALSGFTGRGRMFLNDNPWAPSFDDRLDALIGAGRCGEMIVVMPDCFTRYGGSQYLDSTATGPYATHVVSELVPWVDRTFRTLPDRAHRGVAGKSSGGYGALVLGMRHADVFGAVACHSGDMDFDWCYRGDLPKFLSEVRRAGGVGPWLEAFEAKLHKKHEDFTVLNILGMAACYSPNPDVPPFGIDLPVDLEACAFRPDVWERWLDLDPLRLVERHADALRSLRLLHLDCGTRDEWHLHLGLRRFVRRLAALGVAHDHEEFDDGHMNVGYRWDVSLPKLARALGAAPAPGAPR</sequence>
<reference evidence="1" key="1">
    <citation type="journal article" date="2020" name="mSystems">
        <title>Genome- and Community-Level Interaction Insights into Carbon Utilization and Element Cycling Functions of Hydrothermarchaeota in Hydrothermal Sediment.</title>
        <authorList>
            <person name="Zhou Z."/>
            <person name="Liu Y."/>
            <person name="Xu W."/>
            <person name="Pan J."/>
            <person name="Luo Z.H."/>
            <person name="Li M."/>
        </authorList>
    </citation>
    <scope>NUCLEOTIDE SEQUENCE [LARGE SCALE GENOMIC DNA]</scope>
    <source>
        <strain evidence="1">SpSt-381</strain>
    </source>
</reference>
<accession>A0A832I5Q3</accession>
<dbReference type="InterPro" id="IPR029058">
    <property type="entry name" value="AB_hydrolase_fold"/>
</dbReference>
<dbReference type="InterPro" id="IPR000801">
    <property type="entry name" value="Esterase-like"/>
</dbReference>
<dbReference type="Gene3D" id="3.40.50.1820">
    <property type="entry name" value="alpha/beta hydrolase"/>
    <property type="match status" value="1"/>
</dbReference>
<protein>
    <submittedName>
        <fullName evidence="1">Esterase</fullName>
    </submittedName>
</protein>
<gene>
    <name evidence="1" type="ORF">ENR23_11770</name>
</gene>
<dbReference type="InterPro" id="IPR050583">
    <property type="entry name" value="Mycobacterial_A85_antigen"/>
</dbReference>
<dbReference type="EMBL" id="DSQF01000023">
    <property type="protein sequence ID" value="HGZ44074.1"/>
    <property type="molecule type" value="Genomic_DNA"/>
</dbReference>
<dbReference type="Pfam" id="PF00756">
    <property type="entry name" value="Esterase"/>
    <property type="match status" value="1"/>
</dbReference>
<dbReference type="AlphaFoldDB" id="A0A832I5Q3"/>
<organism evidence="1">
    <name type="scientific">Eiseniibacteriota bacterium</name>
    <dbReference type="NCBI Taxonomy" id="2212470"/>
    <lineage>
        <taxon>Bacteria</taxon>
        <taxon>Candidatus Eiseniibacteriota</taxon>
    </lineage>
</organism>
<dbReference type="PANTHER" id="PTHR48098">
    <property type="entry name" value="ENTEROCHELIN ESTERASE-RELATED"/>
    <property type="match status" value="1"/>
</dbReference>
<comment type="caution">
    <text evidence="1">The sequence shown here is derived from an EMBL/GenBank/DDBJ whole genome shotgun (WGS) entry which is preliminary data.</text>
</comment>
<dbReference type="SUPFAM" id="SSF53474">
    <property type="entry name" value="alpha/beta-Hydrolases"/>
    <property type="match status" value="1"/>
</dbReference>